<evidence type="ECO:0000256" key="6">
    <source>
        <dbReference type="ARBA" id="ARBA00023053"/>
    </source>
</evidence>
<accession>A0A542SRD3</accession>
<feature type="transmembrane region" description="Helical" evidence="11">
    <location>
        <begin position="6"/>
        <end position="22"/>
    </location>
</feature>
<reference evidence="13 14" key="1">
    <citation type="submission" date="2019-06" db="EMBL/GenBank/DDBJ databases">
        <title>Sequencing the genomes of 1000 actinobacteria strains.</title>
        <authorList>
            <person name="Klenk H.-P."/>
        </authorList>
    </citation>
    <scope>NUCLEOTIDE SEQUENCE [LARGE SCALE GENOMIC DNA]</scope>
    <source>
        <strain evidence="13 14">DSM 10596</strain>
    </source>
</reference>
<comment type="subcellular location">
    <subcellularLocation>
        <location evidence="1">Cell membrane</location>
        <topology evidence="1">Multi-pass membrane protein</topology>
    </subcellularLocation>
</comment>
<evidence type="ECO:0000313" key="14">
    <source>
        <dbReference type="Proteomes" id="UP000316181"/>
    </source>
</evidence>
<evidence type="ECO:0000256" key="9">
    <source>
        <dbReference type="ARBA" id="ARBA00023201"/>
    </source>
</evidence>
<dbReference type="InterPro" id="IPR006153">
    <property type="entry name" value="Cation/H_exchanger_TM"/>
</dbReference>
<feature type="transmembrane region" description="Helical" evidence="11">
    <location>
        <begin position="29"/>
        <end position="47"/>
    </location>
</feature>
<evidence type="ECO:0000256" key="8">
    <source>
        <dbReference type="ARBA" id="ARBA00023136"/>
    </source>
</evidence>
<dbReference type="GO" id="GO:0005886">
    <property type="term" value="C:plasma membrane"/>
    <property type="evidence" value="ECO:0007669"/>
    <property type="project" value="UniProtKB-SubCell"/>
</dbReference>
<keyword evidence="4 11" id="KW-0812">Transmembrane</keyword>
<dbReference type="Proteomes" id="UP000316181">
    <property type="component" value="Unassembled WGS sequence"/>
</dbReference>
<keyword evidence="2" id="KW-0813">Transport</keyword>
<dbReference type="PANTHER" id="PTHR10110:SF86">
    <property type="entry name" value="SODIUM_HYDROGEN EXCHANGER 7"/>
    <property type="match status" value="1"/>
</dbReference>
<feature type="transmembrane region" description="Helical" evidence="11">
    <location>
        <begin position="85"/>
        <end position="105"/>
    </location>
</feature>
<feature type="transmembrane region" description="Helical" evidence="11">
    <location>
        <begin position="348"/>
        <end position="369"/>
    </location>
</feature>
<feature type="transmembrane region" description="Helical" evidence="11">
    <location>
        <begin position="381"/>
        <end position="404"/>
    </location>
</feature>
<feature type="transmembrane region" description="Helical" evidence="11">
    <location>
        <begin position="53"/>
        <end position="73"/>
    </location>
</feature>
<dbReference type="RefSeq" id="WP_142112960.1">
    <property type="nucleotide sequence ID" value="NZ_BAAATB010000006.1"/>
</dbReference>
<gene>
    <name evidence="13" type="ORF">FB389_1887</name>
</gene>
<keyword evidence="8 11" id="KW-0472">Membrane</keyword>
<organism evidence="13 14">
    <name type="scientific">Rarobacter incanus</name>
    <dbReference type="NCBI Taxonomy" id="153494"/>
    <lineage>
        <taxon>Bacteria</taxon>
        <taxon>Bacillati</taxon>
        <taxon>Actinomycetota</taxon>
        <taxon>Actinomycetes</taxon>
        <taxon>Micrococcales</taxon>
        <taxon>Rarobacteraceae</taxon>
        <taxon>Rarobacter</taxon>
    </lineage>
</organism>
<evidence type="ECO:0000256" key="10">
    <source>
        <dbReference type="SAM" id="MobiDB-lite"/>
    </source>
</evidence>
<dbReference type="AlphaFoldDB" id="A0A542SRD3"/>
<keyword evidence="7" id="KW-0406">Ion transport</keyword>
<evidence type="ECO:0000313" key="13">
    <source>
        <dbReference type="EMBL" id="TQK77172.1"/>
    </source>
</evidence>
<evidence type="ECO:0000256" key="11">
    <source>
        <dbReference type="SAM" id="Phobius"/>
    </source>
</evidence>
<keyword evidence="3" id="KW-1003">Cell membrane</keyword>
<feature type="compositionally biased region" description="Low complexity" evidence="10">
    <location>
        <begin position="501"/>
        <end position="521"/>
    </location>
</feature>
<dbReference type="OrthoDB" id="57886at2"/>
<keyword evidence="5 11" id="KW-1133">Transmembrane helix</keyword>
<dbReference type="GO" id="GO:0098719">
    <property type="term" value="P:sodium ion import across plasma membrane"/>
    <property type="evidence" value="ECO:0007669"/>
    <property type="project" value="TreeGrafter"/>
</dbReference>
<evidence type="ECO:0000256" key="3">
    <source>
        <dbReference type="ARBA" id="ARBA00022475"/>
    </source>
</evidence>
<feature type="transmembrane region" description="Helical" evidence="11">
    <location>
        <begin position="299"/>
        <end position="321"/>
    </location>
</feature>
<evidence type="ECO:0000256" key="7">
    <source>
        <dbReference type="ARBA" id="ARBA00023065"/>
    </source>
</evidence>
<feature type="region of interest" description="Disordered" evidence="10">
    <location>
        <begin position="499"/>
        <end position="523"/>
    </location>
</feature>
<keyword evidence="9" id="KW-0739">Sodium transport</keyword>
<evidence type="ECO:0000256" key="5">
    <source>
        <dbReference type="ARBA" id="ARBA00022989"/>
    </source>
</evidence>
<dbReference type="InterPro" id="IPR018422">
    <property type="entry name" value="Cation/H_exchanger_CPA1"/>
</dbReference>
<feature type="transmembrane region" description="Helical" evidence="11">
    <location>
        <begin position="211"/>
        <end position="227"/>
    </location>
</feature>
<dbReference type="Gene3D" id="6.10.140.1330">
    <property type="match status" value="1"/>
</dbReference>
<evidence type="ECO:0000259" key="12">
    <source>
        <dbReference type="Pfam" id="PF00999"/>
    </source>
</evidence>
<sequence>MTPALIIGFVVLSLAVTAFARSRGLAAPLLLVVVGVFASFIPAVPHIELSHEVILGVVLPPLLYSAALSSSYQDLRTSLHAITRLGVGAVVVTALAVAGLVTWLFPAIGFLPALVLGAVVAPPDAVAAVAVGKKLGLPRKVMTILTGESLINDATSLTLYKVALAGVASGVWSLTTGFETFLLAVIVGVGIGLILGSIANRVRLALDDTTVAILVSVLVPFICYWSAEELNGSGVLAVVAAGLYLGKHAPEASYTTRLREAPIWESVDLALETITFAIIGLQLRWIVADVLASNQGLGHAIAVSAVVLGVVIVIRPAYVFATSKVDSFRLPGSPRPANDTLSWRESLVVGWAGMRGVVTIAAAAAIPVMTGAIEFPERATVQLAALTTAIGTLLLQGLTLPWLIKRLHLNGDEDHRLDSVQEMHVRVLMAEAQAAVISTAINRWSGRLGKDQASEIADKLRARIVAAGAAASQVARDAQSVTDLSQQADSRPGDWVPIVPPAANEQAAPPAAGAKRAAGAGNTQLKAVRQRSAMIQQVRRDLIKAQRQVLATERDRGSINETVMRSMLREIDLAEESLSTSWLSRMTP</sequence>
<keyword evidence="6" id="KW-0915">Sodium</keyword>
<dbReference type="GO" id="GO:0015385">
    <property type="term" value="F:sodium:proton antiporter activity"/>
    <property type="evidence" value="ECO:0007669"/>
    <property type="project" value="InterPro"/>
</dbReference>
<keyword evidence="14" id="KW-1185">Reference proteome</keyword>
<evidence type="ECO:0000256" key="1">
    <source>
        <dbReference type="ARBA" id="ARBA00004651"/>
    </source>
</evidence>
<dbReference type="Pfam" id="PF00999">
    <property type="entry name" value="Na_H_Exchanger"/>
    <property type="match status" value="1"/>
</dbReference>
<name>A0A542SRD3_9MICO</name>
<comment type="caution">
    <text evidence="13">The sequence shown here is derived from an EMBL/GenBank/DDBJ whole genome shotgun (WGS) entry which is preliminary data.</text>
</comment>
<feature type="transmembrane region" description="Helical" evidence="11">
    <location>
        <begin position="181"/>
        <end position="199"/>
    </location>
</feature>
<proteinExistence type="predicted"/>
<dbReference type="GO" id="GO:0051453">
    <property type="term" value="P:regulation of intracellular pH"/>
    <property type="evidence" value="ECO:0007669"/>
    <property type="project" value="TreeGrafter"/>
</dbReference>
<protein>
    <submittedName>
        <fullName evidence="13">Sodium/proton antiporter (CPA1 family)</fullName>
    </submittedName>
</protein>
<feature type="domain" description="Cation/H+ exchanger transmembrane" evidence="12">
    <location>
        <begin position="12"/>
        <end position="405"/>
    </location>
</feature>
<dbReference type="EMBL" id="VFNV01000001">
    <property type="protein sequence ID" value="TQK77172.1"/>
    <property type="molecule type" value="Genomic_DNA"/>
</dbReference>
<dbReference type="GO" id="GO:0015386">
    <property type="term" value="F:potassium:proton antiporter activity"/>
    <property type="evidence" value="ECO:0007669"/>
    <property type="project" value="TreeGrafter"/>
</dbReference>
<evidence type="ECO:0000256" key="4">
    <source>
        <dbReference type="ARBA" id="ARBA00022692"/>
    </source>
</evidence>
<evidence type="ECO:0000256" key="2">
    <source>
        <dbReference type="ARBA" id="ARBA00022448"/>
    </source>
</evidence>
<dbReference type="PANTHER" id="PTHR10110">
    <property type="entry name" value="SODIUM/HYDROGEN EXCHANGER"/>
    <property type="match status" value="1"/>
</dbReference>